<gene>
    <name evidence="10" type="primary">lacC_1</name>
    <name evidence="9" type="ORF">C1O36_07335</name>
    <name evidence="10" type="ORF">NCTC12218_00194</name>
</gene>
<dbReference type="UniPathway" id="UPA00704">
    <property type="reaction ID" value="UER00715"/>
</dbReference>
<evidence type="ECO:0000256" key="4">
    <source>
        <dbReference type="ARBA" id="ARBA00022777"/>
    </source>
</evidence>
<dbReference type="InterPro" id="IPR002173">
    <property type="entry name" value="Carboh/pur_kinase_PfkB_CS"/>
</dbReference>
<dbReference type="EC" id="2.7.1.144" evidence="6"/>
<comment type="pathway">
    <text evidence="6">Carbohydrate metabolism; D-tagatose 6-phosphate degradation; D-glyceraldehyde 3-phosphate and glycerone phosphate from D-tagatose 6-phosphate: step 1/2.</text>
</comment>
<keyword evidence="4 10" id="KW-0418">Kinase</keyword>
<dbReference type="Gene3D" id="3.40.1190.20">
    <property type="match status" value="1"/>
</dbReference>
<comment type="catalytic activity">
    <reaction evidence="6">
        <text>D-tagatofuranose 6-phosphate + ATP = D-tagatofuranose 1,6-bisphosphate + ADP + H(+)</text>
        <dbReference type="Rhea" id="RHEA:12420"/>
        <dbReference type="ChEBI" id="CHEBI:15378"/>
        <dbReference type="ChEBI" id="CHEBI:30616"/>
        <dbReference type="ChEBI" id="CHEBI:58694"/>
        <dbReference type="ChEBI" id="CHEBI:58695"/>
        <dbReference type="ChEBI" id="CHEBI:456216"/>
        <dbReference type="EC" id="2.7.1.144"/>
    </reaction>
</comment>
<dbReference type="PANTHER" id="PTHR46566">
    <property type="entry name" value="1-PHOSPHOFRUCTOKINASE-RELATED"/>
    <property type="match status" value="1"/>
</dbReference>
<comment type="similarity">
    <text evidence="1">Belongs to the carbohydrate kinase pfkB family.</text>
</comment>
<keyword evidence="3 6" id="KW-0547">Nucleotide-binding</keyword>
<dbReference type="EMBL" id="UHEF01000001">
    <property type="protein sequence ID" value="SUM86221.1"/>
    <property type="molecule type" value="Genomic_DNA"/>
</dbReference>
<evidence type="ECO:0000259" key="7">
    <source>
        <dbReference type="Pfam" id="PF00294"/>
    </source>
</evidence>
<organism evidence="10">
    <name type="scientific">Staphylococcus schleiferi</name>
    <dbReference type="NCBI Taxonomy" id="1295"/>
    <lineage>
        <taxon>Bacteria</taxon>
        <taxon>Bacillati</taxon>
        <taxon>Bacillota</taxon>
        <taxon>Bacilli</taxon>
        <taxon>Bacillales</taxon>
        <taxon>Staphylococcaceae</taxon>
        <taxon>Staphylococcus</taxon>
    </lineage>
</organism>
<evidence type="ECO:0000313" key="10">
    <source>
        <dbReference type="EMBL" id="SUM86221.1"/>
    </source>
</evidence>
<reference evidence="9 12" key="1">
    <citation type="submission" date="2018-01" db="EMBL/GenBank/DDBJ databases">
        <title>Complete genome sequence of Staphylococcus Scheliferi isolated from human.</title>
        <authorList>
            <person name="Abouelkhair M.A."/>
            <person name="Bemis D.A."/>
            <person name="Kania S.A."/>
        </authorList>
    </citation>
    <scope>NUCLEOTIDE SEQUENCE [LARGE SCALE GENOMIC DNA]</scope>
    <source>
        <strain evidence="9 12">ATCC 43808</strain>
    </source>
</reference>
<reference evidence="8 11" key="3">
    <citation type="submission" date="2020-11" db="EMBL/GenBank/DDBJ databases">
        <authorList>
            <consortium name="Pathogen Informatics"/>
        </authorList>
    </citation>
    <scope>NUCLEOTIDE SEQUENCE [LARGE SCALE GENOMIC DNA]</scope>
    <source>
        <strain evidence="8 11">NCTC12218</strain>
    </source>
</reference>
<dbReference type="PROSITE" id="PS00583">
    <property type="entry name" value="PFKB_KINASES_1"/>
    <property type="match status" value="1"/>
</dbReference>
<reference evidence="10" key="2">
    <citation type="submission" date="2018-06" db="EMBL/GenBank/DDBJ databases">
        <authorList>
            <consortium name="Pathogen Informatics"/>
            <person name="Doyle S."/>
        </authorList>
    </citation>
    <scope>NUCLEOTIDE SEQUENCE [LARGE SCALE GENOMIC DNA]</scope>
    <source>
        <strain evidence="10">NCTC12218</strain>
    </source>
</reference>
<evidence type="ECO:0000313" key="9">
    <source>
        <dbReference type="EMBL" id="NHA34329.1"/>
    </source>
</evidence>
<dbReference type="GO" id="GO:0005988">
    <property type="term" value="P:lactose metabolic process"/>
    <property type="evidence" value="ECO:0007669"/>
    <property type="project" value="UniProtKB-KW"/>
</dbReference>
<dbReference type="EMBL" id="LR962863">
    <property type="protein sequence ID" value="CAD7358613.1"/>
    <property type="molecule type" value="Genomic_DNA"/>
</dbReference>
<evidence type="ECO:0000313" key="12">
    <source>
        <dbReference type="Proteomes" id="UP000572988"/>
    </source>
</evidence>
<accession>A0A7Z7QMZ4</accession>
<dbReference type="InterPro" id="IPR017583">
    <property type="entry name" value="Tagatose/fructose_Pkinase"/>
</dbReference>
<evidence type="ECO:0000313" key="11">
    <source>
        <dbReference type="Proteomes" id="UP000264146"/>
    </source>
</evidence>
<dbReference type="CDD" id="cd01164">
    <property type="entry name" value="FruK_PfkB_like"/>
    <property type="match status" value="1"/>
</dbReference>
<keyword evidence="5 6" id="KW-0067">ATP-binding</keyword>
<dbReference type="NCBIfam" id="TIGR03168">
    <property type="entry name" value="1-PFK"/>
    <property type="match status" value="1"/>
</dbReference>
<dbReference type="PIRSF" id="PIRSF000535">
    <property type="entry name" value="1PFK/6PFK/LacC"/>
    <property type="match status" value="1"/>
</dbReference>
<dbReference type="GO" id="GO:0008443">
    <property type="term" value="F:phosphofructokinase activity"/>
    <property type="evidence" value="ECO:0007669"/>
    <property type="project" value="TreeGrafter"/>
</dbReference>
<dbReference type="Pfam" id="PF00294">
    <property type="entry name" value="PfkB"/>
    <property type="match status" value="1"/>
</dbReference>
<comment type="similarity">
    <text evidence="6">Belongs to the carbohydrate kinase PfkB family. LacC subfamily.</text>
</comment>
<evidence type="ECO:0000256" key="5">
    <source>
        <dbReference type="ARBA" id="ARBA00022840"/>
    </source>
</evidence>
<protein>
    <recommendedName>
        <fullName evidence="6">Tagatose-6-phosphate kinase</fullName>
        <ecNumber evidence="6">2.7.1.144</ecNumber>
    </recommendedName>
</protein>
<dbReference type="GeneID" id="93788955"/>
<feature type="domain" description="Carbohydrate kinase PfkB" evidence="7">
    <location>
        <begin position="6"/>
        <end position="291"/>
    </location>
</feature>
<dbReference type="GO" id="GO:2001059">
    <property type="term" value="P:D-tagatose 6-phosphate catabolic process"/>
    <property type="evidence" value="ECO:0007669"/>
    <property type="project" value="UniProtKB-UniPathway"/>
</dbReference>
<dbReference type="AlphaFoldDB" id="A0A7Z7QMZ4"/>
<dbReference type="InterPro" id="IPR011611">
    <property type="entry name" value="PfkB_dom"/>
</dbReference>
<proteinExistence type="inferred from homology"/>
<keyword evidence="12" id="KW-1185">Reference proteome</keyword>
<keyword evidence="2 6" id="KW-0808">Transferase</keyword>
<dbReference type="EMBL" id="POVK01000022">
    <property type="protein sequence ID" value="NHA34329.1"/>
    <property type="molecule type" value="Genomic_DNA"/>
</dbReference>
<evidence type="ECO:0000313" key="8">
    <source>
        <dbReference type="EMBL" id="CAD7358613.1"/>
    </source>
</evidence>
<dbReference type="Proteomes" id="UP000572988">
    <property type="component" value="Unassembled WGS sequence"/>
</dbReference>
<dbReference type="InterPro" id="IPR029056">
    <property type="entry name" value="Ribokinase-like"/>
</dbReference>
<dbReference type="GO" id="GO:0005524">
    <property type="term" value="F:ATP binding"/>
    <property type="evidence" value="ECO:0007669"/>
    <property type="project" value="UniProtKB-KW"/>
</dbReference>
<evidence type="ECO:0000256" key="1">
    <source>
        <dbReference type="ARBA" id="ARBA00005380"/>
    </source>
</evidence>
<dbReference type="PROSITE" id="PS00584">
    <property type="entry name" value="PFKB_KINASES_2"/>
    <property type="match status" value="1"/>
</dbReference>
<keyword evidence="6" id="KW-0423">Lactose metabolism</keyword>
<evidence type="ECO:0000256" key="3">
    <source>
        <dbReference type="ARBA" id="ARBA00022741"/>
    </source>
</evidence>
<evidence type="ECO:0000256" key="2">
    <source>
        <dbReference type="ARBA" id="ARBA00022679"/>
    </source>
</evidence>
<sequence>MIATHTFNPSVDITYMIDPIEVGGVNRVKQKIKNPGGKGINVTKVLHQLGANYCAYGYLGGANGQWIAKTLQDMGVVSAFTSIHGETRQSLAINDGNGQTEVLEAGPLITEYDQQRYYEILNERAQEVKVMTVSGSSPQFEGRSKFEHVAHILSAFQHSYNIVDTHASELKLLLEADLPVHCIKPNQAEFEMLIGKEQLTIAECAQMLQTHAYFTEMDVFLTLGAAGALVKWGNTIYRATLPHKEVINPVGSGDSTVAGIAYGVYENLAPQDLIRQALACGTSNALQQATGHIDIEQVNQIKSEIEVERYEWEEKI</sequence>
<name>A0A7Z7QMZ4_STASC</name>
<dbReference type="Proteomes" id="UP000264146">
    <property type="component" value="Chromosome"/>
</dbReference>
<evidence type="ECO:0000256" key="6">
    <source>
        <dbReference type="PIRNR" id="PIRNR000535"/>
    </source>
</evidence>
<dbReference type="RefSeq" id="WP_016425909.1">
    <property type="nucleotide sequence ID" value="NZ_CABKRV010000002.1"/>
</dbReference>
<dbReference type="SUPFAM" id="SSF53613">
    <property type="entry name" value="Ribokinase-like"/>
    <property type="match status" value="1"/>
</dbReference>
<dbReference type="GO" id="GO:0005829">
    <property type="term" value="C:cytosol"/>
    <property type="evidence" value="ECO:0007669"/>
    <property type="project" value="TreeGrafter"/>
</dbReference>
<dbReference type="GO" id="GO:0009024">
    <property type="term" value="F:tagatose-6-phosphate kinase activity"/>
    <property type="evidence" value="ECO:0007669"/>
    <property type="project" value="UniProtKB-EC"/>
</dbReference>
<dbReference type="PANTHER" id="PTHR46566:SF5">
    <property type="entry name" value="1-PHOSPHOFRUCTOKINASE"/>
    <property type="match status" value="1"/>
</dbReference>